<feature type="transmembrane region" description="Helical" evidence="1">
    <location>
        <begin position="25"/>
        <end position="46"/>
    </location>
</feature>
<gene>
    <name evidence="2" type="ORF">EVEC_LOCUS1424</name>
</gene>
<evidence type="ECO:0000313" key="2">
    <source>
        <dbReference type="EMBL" id="VDD86281.1"/>
    </source>
</evidence>
<keyword evidence="1" id="KW-1133">Transmembrane helix</keyword>
<name>A0A0N4UW66_ENTVE</name>
<keyword evidence="3" id="KW-1185">Reference proteome</keyword>
<organism evidence="4">
    <name type="scientific">Enterobius vermicularis</name>
    <name type="common">Human pinworm</name>
    <dbReference type="NCBI Taxonomy" id="51028"/>
    <lineage>
        <taxon>Eukaryota</taxon>
        <taxon>Metazoa</taxon>
        <taxon>Ecdysozoa</taxon>
        <taxon>Nematoda</taxon>
        <taxon>Chromadorea</taxon>
        <taxon>Rhabditida</taxon>
        <taxon>Spirurina</taxon>
        <taxon>Oxyuridomorpha</taxon>
        <taxon>Oxyuroidea</taxon>
        <taxon>Oxyuridae</taxon>
        <taxon>Enterobius</taxon>
    </lineage>
</organism>
<keyword evidence="1" id="KW-0472">Membrane</keyword>
<reference evidence="4" key="1">
    <citation type="submission" date="2017-02" db="UniProtKB">
        <authorList>
            <consortium name="WormBaseParasite"/>
        </authorList>
    </citation>
    <scope>IDENTIFICATION</scope>
</reference>
<keyword evidence="1" id="KW-0812">Transmembrane</keyword>
<feature type="transmembrane region" description="Helical" evidence="1">
    <location>
        <begin position="167"/>
        <end position="189"/>
    </location>
</feature>
<accession>A0A0N4UW66</accession>
<sequence>MKAAGTLTLTPVQRMRNANLRVFRIGLAAVSTAAVASGLGYFYLYAKPKYLKYKKYLESNAVMTSRYVTFGRMSKMQPSKRLYSVNCRKLLVRTARMLRNEAITERRCLELKVIIRITKRLMTASYVCRDADLRVWLNFDTHFNECSVRKTGEAGDELAYADPSERCFIYIFGLSTVEVAVAVAVVVTSRTIIIDEIRSLSMFYIFGATLMLFPGSTTLYDVYKMNQDAMKRWMEICESDPSIMHTCPETREKRRGLIELCYLEVKFGSILQYPAIKRVYSVTRQNRSGNAWSPFYQRMFKSGKSKVSTDLSEPASESDLDVCPLKTVFTKKGHEFP</sequence>
<evidence type="ECO:0000313" key="4">
    <source>
        <dbReference type="WBParaSite" id="EVEC_0000171601-mRNA-1"/>
    </source>
</evidence>
<reference evidence="2 3" key="2">
    <citation type="submission" date="2018-10" db="EMBL/GenBank/DDBJ databases">
        <authorList>
            <consortium name="Pathogen Informatics"/>
        </authorList>
    </citation>
    <scope>NUCLEOTIDE SEQUENCE [LARGE SCALE GENOMIC DNA]</scope>
</reference>
<feature type="transmembrane region" description="Helical" evidence="1">
    <location>
        <begin position="201"/>
        <end position="223"/>
    </location>
</feature>
<dbReference type="EMBL" id="UXUI01007209">
    <property type="protein sequence ID" value="VDD86281.1"/>
    <property type="molecule type" value="Genomic_DNA"/>
</dbReference>
<evidence type="ECO:0000313" key="3">
    <source>
        <dbReference type="Proteomes" id="UP000274131"/>
    </source>
</evidence>
<dbReference type="WBParaSite" id="EVEC_0000171601-mRNA-1">
    <property type="protein sequence ID" value="EVEC_0000171601-mRNA-1"/>
    <property type="gene ID" value="EVEC_0000171601"/>
</dbReference>
<dbReference type="Proteomes" id="UP000274131">
    <property type="component" value="Unassembled WGS sequence"/>
</dbReference>
<dbReference type="AlphaFoldDB" id="A0A0N4UW66"/>
<proteinExistence type="predicted"/>
<evidence type="ECO:0000256" key="1">
    <source>
        <dbReference type="SAM" id="Phobius"/>
    </source>
</evidence>
<protein>
    <submittedName>
        <fullName evidence="2 4">Uncharacterized protein</fullName>
    </submittedName>
</protein>